<organism evidence="1 2">
    <name type="scientific">Bacillus fungorum</name>
    <dbReference type="NCBI Taxonomy" id="2039284"/>
    <lineage>
        <taxon>Bacteria</taxon>
        <taxon>Bacillati</taxon>
        <taxon>Bacillota</taxon>
        <taxon>Bacilli</taxon>
        <taxon>Bacillales</taxon>
        <taxon>Bacillaceae</taxon>
        <taxon>Bacillus</taxon>
    </lineage>
</organism>
<dbReference type="EMBL" id="NWUW01000005">
    <property type="protein sequence ID" value="PIE95518.1"/>
    <property type="molecule type" value="Genomic_DNA"/>
</dbReference>
<evidence type="ECO:0000313" key="1">
    <source>
        <dbReference type="EMBL" id="PIE95518.1"/>
    </source>
</evidence>
<dbReference type="AlphaFoldDB" id="A0A2G6QFA2"/>
<protein>
    <submittedName>
        <fullName evidence="1">Uncharacterized protein</fullName>
    </submittedName>
</protein>
<accession>A0A2G6QFA2</accession>
<evidence type="ECO:0000313" key="2">
    <source>
        <dbReference type="Proteomes" id="UP000228484"/>
    </source>
</evidence>
<keyword evidence="2" id="KW-1185">Reference proteome</keyword>
<reference evidence="1 2" key="1">
    <citation type="submission" date="2017-09" db="EMBL/GenBank/DDBJ databases">
        <title>Biocontrol bacteria screening and application from spent mushroom substrate.</title>
        <authorList>
            <person name="Sun X."/>
        </authorList>
    </citation>
    <scope>NUCLEOTIDE SEQUENCE [LARGE SCALE GENOMIC DNA]</scope>
    <source>
        <strain evidence="1 2">100374</strain>
    </source>
</reference>
<proteinExistence type="predicted"/>
<name>A0A2G6QFA2_9BACI</name>
<gene>
    <name evidence="1" type="ORF">CO726_09440</name>
</gene>
<dbReference type="Proteomes" id="UP000228484">
    <property type="component" value="Unassembled WGS sequence"/>
</dbReference>
<comment type="caution">
    <text evidence="1">The sequence shown here is derived from an EMBL/GenBank/DDBJ whole genome shotgun (WGS) entry which is preliminary data.</text>
</comment>
<sequence>MFQFCEQHKNFYKAFFLSGKLEKFCIKSYSIAALFYYSLLFTKQYTTLYATYNPIKKRSCRFQLLFLCNSSIEIK</sequence>